<dbReference type="GO" id="GO:0005125">
    <property type="term" value="F:cytokine activity"/>
    <property type="evidence" value="ECO:0007669"/>
    <property type="project" value="UniProtKB-KW"/>
</dbReference>
<evidence type="ECO:0000256" key="2">
    <source>
        <dbReference type="ARBA" id="ARBA00008670"/>
    </source>
</evidence>
<evidence type="ECO:0000256" key="1">
    <source>
        <dbReference type="ARBA" id="ARBA00004370"/>
    </source>
</evidence>
<evidence type="ECO:0000313" key="8">
    <source>
        <dbReference type="Proteomes" id="UP001474421"/>
    </source>
</evidence>
<feature type="transmembrane region" description="Helical" evidence="5">
    <location>
        <begin position="65"/>
        <end position="86"/>
    </location>
</feature>
<evidence type="ECO:0000256" key="4">
    <source>
        <dbReference type="ARBA" id="ARBA00023136"/>
    </source>
</evidence>
<dbReference type="GO" id="GO:0016020">
    <property type="term" value="C:membrane"/>
    <property type="evidence" value="ECO:0007669"/>
    <property type="project" value="UniProtKB-SubCell"/>
</dbReference>
<protein>
    <submittedName>
        <fullName evidence="7">Tumor necrosis factor ligand superfamily member 14-like</fullName>
    </submittedName>
</protein>
<dbReference type="InterPro" id="IPR008983">
    <property type="entry name" value="Tumour_necrosis_fac-like_dom"/>
</dbReference>
<accession>A0AAW1C1G4</accession>
<dbReference type="PANTHER" id="PTHR11471:SF34">
    <property type="entry name" value="TUMOR NECROSIS FACTOR LIGAND SUPERFAMILY MEMBER 14"/>
    <property type="match status" value="1"/>
</dbReference>
<evidence type="ECO:0000256" key="3">
    <source>
        <dbReference type="ARBA" id="ARBA00022514"/>
    </source>
</evidence>
<evidence type="ECO:0000256" key="5">
    <source>
        <dbReference type="SAM" id="Phobius"/>
    </source>
</evidence>
<dbReference type="Pfam" id="PF00229">
    <property type="entry name" value="TNF"/>
    <property type="match status" value="1"/>
</dbReference>
<evidence type="ECO:0000313" key="7">
    <source>
        <dbReference type="EMBL" id="KAK9407717.1"/>
    </source>
</evidence>
<gene>
    <name evidence="7" type="ORF">NXF25_006491</name>
</gene>
<keyword evidence="5" id="KW-1133">Transmembrane helix</keyword>
<dbReference type="SUPFAM" id="SSF49842">
    <property type="entry name" value="TNF-like"/>
    <property type="match status" value="1"/>
</dbReference>
<organism evidence="7 8">
    <name type="scientific">Crotalus adamanteus</name>
    <name type="common">Eastern diamondback rattlesnake</name>
    <dbReference type="NCBI Taxonomy" id="8729"/>
    <lineage>
        <taxon>Eukaryota</taxon>
        <taxon>Metazoa</taxon>
        <taxon>Chordata</taxon>
        <taxon>Craniata</taxon>
        <taxon>Vertebrata</taxon>
        <taxon>Euteleostomi</taxon>
        <taxon>Lepidosauria</taxon>
        <taxon>Squamata</taxon>
        <taxon>Bifurcata</taxon>
        <taxon>Unidentata</taxon>
        <taxon>Episquamata</taxon>
        <taxon>Toxicofera</taxon>
        <taxon>Serpentes</taxon>
        <taxon>Colubroidea</taxon>
        <taxon>Viperidae</taxon>
        <taxon>Crotalinae</taxon>
        <taxon>Crotalus</taxon>
    </lineage>
</organism>
<name>A0AAW1C1G4_CROAD</name>
<dbReference type="InterPro" id="IPR006052">
    <property type="entry name" value="TNF_dom"/>
</dbReference>
<reference evidence="7 8" key="1">
    <citation type="journal article" date="2024" name="Proc. Natl. Acad. Sci. U.S.A.">
        <title>The genetic regulatory architecture and epigenomic basis for age-related changes in rattlesnake venom.</title>
        <authorList>
            <person name="Hogan M.P."/>
            <person name="Holding M.L."/>
            <person name="Nystrom G.S."/>
            <person name="Colston T.J."/>
            <person name="Bartlett D.A."/>
            <person name="Mason A.J."/>
            <person name="Ellsworth S.A."/>
            <person name="Rautsaw R.M."/>
            <person name="Lawrence K.C."/>
            <person name="Strickland J.L."/>
            <person name="He B."/>
            <person name="Fraser P."/>
            <person name="Margres M.J."/>
            <person name="Gilbert D.M."/>
            <person name="Gibbs H.L."/>
            <person name="Parkinson C.L."/>
            <person name="Rokyta D.R."/>
        </authorList>
    </citation>
    <scope>NUCLEOTIDE SEQUENCE [LARGE SCALE GENOMIC DNA]</scope>
    <source>
        <strain evidence="7">DRR0105</strain>
    </source>
</reference>
<comment type="similarity">
    <text evidence="2">Belongs to the tumor necrosis factor family.</text>
</comment>
<keyword evidence="3" id="KW-0202">Cytokine</keyword>
<keyword evidence="8" id="KW-1185">Reference proteome</keyword>
<sequence>MYKTQSVDKQHASGFYSSFHTSPEGYMMEAATGYPSVFVVDPTLRDVPFAPPRWRSRKKWQAGQLFLGFLVLLMLSGLTIQTYLLISFRKELDTAMAQGTANATAEKIIQAPPKLPLKRPSAHLTLEPPDTAIIDGVLQWEHQNGFAFLHDMDYKAGSLISNEPGYYYVYSKLTLTYSSCLTKHRGNSLFTHSVYKRTSQYPEELLLLTNYITYCNSKDSEQWQGNSFLAGVVYLEEEEEVFIKVTNGELLFYRDDSISHFGTFMI</sequence>
<dbReference type="EMBL" id="JAOTOJ010000002">
    <property type="protein sequence ID" value="KAK9407717.1"/>
    <property type="molecule type" value="Genomic_DNA"/>
</dbReference>
<dbReference type="Gene3D" id="2.60.120.40">
    <property type="match status" value="1"/>
</dbReference>
<dbReference type="PROSITE" id="PS50049">
    <property type="entry name" value="THD_2"/>
    <property type="match status" value="1"/>
</dbReference>
<dbReference type="AlphaFoldDB" id="A0AAW1C1G4"/>
<keyword evidence="4 5" id="KW-0472">Membrane</keyword>
<feature type="domain" description="THD" evidence="6">
    <location>
        <begin position="120"/>
        <end position="266"/>
    </location>
</feature>
<proteinExistence type="inferred from homology"/>
<dbReference type="GO" id="GO:0005615">
    <property type="term" value="C:extracellular space"/>
    <property type="evidence" value="ECO:0007669"/>
    <property type="project" value="UniProtKB-KW"/>
</dbReference>
<comment type="caution">
    <text evidence="7">The sequence shown here is derived from an EMBL/GenBank/DDBJ whole genome shotgun (WGS) entry which is preliminary data.</text>
</comment>
<dbReference type="GO" id="GO:0006955">
    <property type="term" value="P:immune response"/>
    <property type="evidence" value="ECO:0007669"/>
    <property type="project" value="InterPro"/>
</dbReference>
<dbReference type="Proteomes" id="UP001474421">
    <property type="component" value="Unassembled WGS sequence"/>
</dbReference>
<dbReference type="GO" id="GO:0005164">
    <property type="term" value="F:tumor necrosis factor receptor binding"/>
    <property type="evidence" value="ECO:0007669"/>
    <property type="project" value="InterPro"/>
</dbReference>
<dbReference type="PANTHER" id="PTHR11471">
    <property type="entry name" value="TUMOR NECROSIS FACTOR FAMILY MEMBER"/>
    <property type="match status" value="1"/>
</dbReference>
<comment type="subcellular location">
    <subcellularLocation>
        <location evidence="1">Membrane</location>
    </subcellularLocation>
</comment>
<dbReference type="CDD" id="cd00184">
    <property type="entry name" value="TNF"/>
    <property type="match status" value="1"/>
</dbReference>
<keyword evidence="5" id="KW-0812">Transmembrane</keyword>
<dbReference type="SMART" id="SM00207">
    <property type="entry name" value="TNF"/>
    <property type="match status" value="1"/>
</dbReference>
<evidence type="ECO:0000259" key="6">
    <source>
        <dbReference type="PROSITE" id="PS50049"/>
    </source>
</evidence>